<dbReference type="InterPro" id="IPR012337">
    <property type="entry name" value="RNaseH-like_sf"/>
</dbReference>
<dbReference type="EMBL" id="JACHLE010000001">
    <property type="protein sequence ID" value="MBB4804797.1"/>
    <property type="molecule type" value="Genomic_DNA"/>
</dbReference>
<dbReference type="RefSeq" id="WP_184182737.1">
    <property type="nucleotide sequence ID" value="NZ_JACHLE010000001.1"/>
</dbReference>
<evidence type="ECO:0000313" key="1">
    <source>
        <dbReference type="EMBL" id="MBB4804797.1"/>
    </source>
</evidence>
<keyword evidence="2" id="KW-1185">Reference proteome</keyword>
<evidence type="ECO:0000313" key="2">
    <source>
        <dbReference type="Proteomes" id="UP000592180"/>
    </source>
</evidence>
<proteinExistence type="predicted"/>
<dbReference type="AlphaFoldDB" id="A0A840K9W0"/>
<organism evidence="1 2">
    <name type="scientific">Chryseobacterium defluvii</name>
    <dbReference type="NCBI Taxonomy" id="160396"/>
    <lineage>
        <taxon>Bacteria</taxon>
        <taxon>Pseudomonadati</taxon>
        <taxon>Bacteroidota</taxon>
        <taxon>Flavobacteriia</taxon>
        <taxon>Flavobacteriales</taxon>
        <taxon>Weeksellaceae</taxon>
        <taxon>Chryseobacterium group</taxon>
        <taxon>Chryseobacterium</taxon>
    </lineage>
</organism>
<dbReference type="SUPFAM" id="SSF53098">
    <property type="entry name" value="Ribonuclease H-like"/>
    <property type="match status" value="1"/>
</dbReference>
<dbReference type="Proteomes" id="UP000592180">
    <property type="component" value="Unassembled WGS sequence"/>
</dbReference>
<sequence>MDKVLDIVSNETTCKCYRSFRYCADDEIRVPTLDFDTKLKEISVVIKEYGETDTHLNTSKSLKTLADRIIDDEPLFQFFLDGSRRTYKVDDIEINRNVYPIIAGQIGVACCQRINASQFKSVKDGFEHNLVLSLPKAANPNAGDASLFFNALKSKINKNRRIERAGISFSKVLSYDSKKQEDGTKYENLGIATIQDEMIETEKKIVAHLSTKNLINPDRYLIKDGSLQYKPMKTGDFKELTKIKNHYKCAIGVSKMFNPELCQDRSGKSNADKIAKLPLYHRTPAFKYKSEIVGNIFFAIWYVRIREADRTESPFAGVLKIEKILITDDENENGLNSEEVDLITANIINERNPVCYGKDSRWANHLYPVYLTESFIKSKYLSDINFLNLF</sequence>
<protein>
    <recommendedName>
        <fullName evidence="3">NurA domain-containing protein</fullName>
    </recommendedName>
</protein>
<gene>
    <name evidence="1" type="ORF">HNP38_000069</name>
</gene>
<evidence type="ECO:0008006" key="3">
    <source>
        <dbReference type="Google" id="ProtNLM"/>
    </source>
</evidence>
<name>A0A840K9W0_9FLAO</name>
<accession>A0A840K9W0</accession>
<reference evidence="1 2" key="1">
    <citation type="submission" date="2020-08" db="EMBL/GenBank/DDBJ databases">
        <title>Functional genomics of gut bacteria from endangered species of beetles.</title>
        <authorList>
            <person name="Carlos-Shanley C."/>
        </authorList>
    </citation>
    <scope>NUCLEOTIDE SEQUENCE [LARGE SCALE GENOMIC DNA]</scope>
    <source>
        <strain evidence="1 2">S00151</strain>
    </source>
</reference>
<comment type="caution">
    <text evidence="1">The sequence shown here is derived from an EMBL/GenBank/DDBJ whole genome shotgun (WGS) entry which is preliminary data.</text>
</comment>